<organism evidence="3 4">
    <name type="scientific">Hymenobacter saemangeumensis</name>
    <dbReference type="NCBI Taxonomy" id="1084522"/>
    <lineage>
        <taxon>Bacteria</taxon>
        <taxon>Pseudomonadati</taxon>
        <taxon>Bacteroidota</taxon>
        <taxon>Cytophagia</taxon>
        <taxon>Cytophagales</taxon>
        <taxon>Hymenobacteraceae</taxon>
        <taxon>Hymenobacter</taxon>
    </lineage>
</organism>
<dbReference type="PROSITE" id="PS51257">
    <property type="entry name" value="PROKAR_LIPOPROTEIN"/>
    <property type="match status" value="1"/>
</dbReference>
<reference evidence="4" key="1">
    <citation type="journal article" date="2019" name="Int. J. Syst. Evol. Microbiol.">
        <title>The Global Catalogue of Microorganisms (GCM) 10K type strain sequencing project: providing services to taxonomists for standard genome sequencing and annotation.</title>
        <authorList>
            <consortium name="The Broad Institute Genomics Platform"/>
            <consortium name="The Broad Institute Genome Sequencing Center for Infectious Disease"/>
            <person name="Wu L."/>
            <person name="Ma J."/>
        </authorList>
    </citation>
    <scope>NUCLEOTIDE SEQUENCE [LARGE SCALE GENOMIC DNA]</scope>
    <source>
        <strain evidence="4">JCM 17923</strain>
    </source>
</reference>
<feature type="domain" description="DUF305" evidence="1">
    <location>
        <begin position="81"/>
        <end position="226"/>
    </location>
</feature>
<feature type="domain" description="Heavy metal binding" evidence="2">
    <location>
        <begin position="241"/>
        <end position="269"/>
    </location>
</feature>
<dbReference type="Gene3D" id="1.20.1260.10">
    <property type="match status" value="2"/>
</dbReference>
<evidence type="ECO:0000259" key="1">
    <source>
        <dbReference type="Pfam" id="PF03713"/>
    </source>
</evidence>
<dbReference type="InterPro" id="IPR005183">
    <property type="entry name" value="DUF305_CopM-like"/>
</dbReference>
<accession>A0ABP8HWM4</accession>
<evidence type="ECO:0008006" key="5">
    <source>
        <dbReference type="Google" id="ProtNLM"/>
    </source>
</evidence>
<sequence length="270" mass="29159">MKAPFFLSLALAASLLSSCGEQKPIRESNEPASAETEATIDSAHQHHMEHGAGAAAGSSLTGAMAKMMQDMHDFKANGNTDHDFAHMMMAHHQGAVEMSEVLLREGKDPALKGIAQKILDDQKQEISALNAAAERLDAAAKNYEPTNASDKYQQRMTASMKVMMQPVTPTGDVDKDYALMMIPHHQSAVDMAQAVIDLGKDAQVKKMAQTMIQEQKKEIAQFQAWLKQHGGDQAAQATSAVYECPMACEGSKSTKPGKCPVCGMNLEKKG</sequence>
<dbReference type="Proteomes" id="UP001501153">
    <property type="component" value="Unassembled WGS sequence"/>
</dbReference>
<evidence type="ECO:0000313" key="3">
    <source>
        <dbReference type="EMBL" id="GAA4346261.1"/>
    </source>
</evidence>
<evidence type="ECO:0000313" key="4">
    <source>
        <dbReference type="Proteomes" id="UP001501153"/>
    </source>
</evidence>
<dbReference type="EMBL" id="BAABGZ010000003">
    <property type="protein sequence ID" value="GAA4346261.1"/>
    <property type="molecule type" value="Genomic_DNA"/>
</dbReference>
<protein>
    <recommendedName>
        <fullName evidence="5">DUF305 domain-containing protein</fullName>
    </recommendedName>
</protein>
<dbReference type="PANTHER" id="PTHR36933">
    <property type="entry name" value="SLL0788 PROTEIN"/>
    <property type="match status" value="1"/>
</dbReference>
<dbReference type="InterPro" id="IPR012347">
    <property type="entry name" value="Ferritin-like"/>
</dbReference>
<proteinExistence type="predicted"/>
<dbReference type="PANTHER" id="PTHR36933:SF1">
    <property type="entry name" value="SLL0788 PROTEIN"/>
    <property type="match status" value="1"/>
</dbReference>
<evidence type="ECO:0000259" key="2">
    <source>
        <dbReference type="Pfam" id="PF19335"/>
    </source>
</evidence>
<dbReference type="InterPro" id="IPR045800">
    <property type="entry name" value="HMBD"/>
</dbReference>
<dbReference type="Pfam" id="PF19335">
    <property type="entry name" value="HMBD"/>
    <property type="match status" value="1"/>
</dbReference>
<dbReference type="RefSeq" id="WP_345232714.1">
    <property type="nucleotide sequence ID" value="NZ_BAABGZ010000003.1"/>
</dbReference>
<comment type="caution">
    <text evidence="3">The sequence shown here is derived from an EMBL/GenBank/DDBJ whole genome shotgun (WGS) entry which is preliminary data.</text>
</comment>
<keyword evidence="4" id="KW-1185">Reference proteome</keyword>
<gene>
    <name evidence="3" type="ORF">GCM10023185_00570</name>
</gene>
<name>A0ABP8HWM4_9BACT</name>
<dbReference type="Pfam" id="PF03713">
    <property type="entry name" value="DUF305"/>
    <property type="match status" value="1"/>
</dbReference>